<comment type="caution">
    <text evidence="4">The sequence shown here is derived from an EMBL/GenBank/DDBJ whole genome shotgun (WGS) entry which is preliminary data.</text>
</comment>
<dbReference type="SUPFAM" id="SSF52172">
    <property type="entry name" value="CheY-like"/>
    <property type="match status" value="1"/>
</dbReference>
<sequence length="313" mass="35661">MSELNNTENIENKEIKQEEQTKPIKKKILYIDDDEVSQKIISKALSKHFDVVSELSGTNAMVLADKENPNLILLDLNMPNVDGFEILTFLRNHPILSSIPIICVSGDKEEATRRRANELGASKYMPKPIDILQISNDVKNLLNTLNNRISSNDKRIQIFIGFNSVEKDLTLHKDILDEYNKGENILILSIQDGASFFKNLNIPNDSFELGRVVYLQIKPSLISRLPYLEELSSVIFDIKRMLSFELSSFTVFFDGPDVLFNMNDITQSTSMLILVANSFSAQFKNIYYYTKTNQNQKMSANINTMAKILIGNY</sequence>
<feature type="domain" description="Response regulatory" evidence="3">
    <location>
        <begin position="27"/>
        <end position="142"/>
    </location>
</feature>
<dbReference type="InterPro" id="IPR011006">
    <property type="entry name" value="CheY-like_superfamily"/>
</dbReference>
<evidence type="ECO:0000313" key="5">
    <source>
        <dbReference type="Proteomes" id="UP000437748"/>
    </source>
</evidence>
<dbReference type="RefSeq" id="WP_153418625.1">
    <property type="nucleotide sequence ID" value="NZ_WFLM01000001.1"/>
</dbReference>
<proteinExistence type="predicted"/>
<dbReference type="PANTHER" id="PTHR44591">
    <property type="entry name" value="STRESS RESPONSE REGULATOR PROTEIN 1"/>
    <property type="match status" value="1"/>
</dbReference>
<dbReference type="Proteomes" id="UP000437748">
    <property type="component" value="Unassembled WGS sequence"/>
</dbReference>
<keyword evidence="1 2" id="KW-0597">Phosphoprotein</keyword>
<feature type="modified residue" description="4-aspartylphosphate" evidence="2">
    <location>
        <position position="75"/>
    </location>
</feature>
<organism evidence="4 5">
    <name type="scientific">Silvanigrella paludirubra</name>
    <dbReference type="NCBI Taxonomy" id="2499159"/>
    <lineage>
        <taxon>Bacteria</taxon>
        <taxon>Pseudomonadati</taxon>
        <taxon>Bdellovibrionota</taxon>
        <taxon>Oligoflexia</taxon>
        <taxon>Silvanigrellales</taxon>
        <taxon>Silvanigrellaceae</taxon>
        <taxon>Silvanigrella</taxon>
    </lineage>
</organism>
<reference evidence="4 5" key="1">
    <citation type="submission" date="2019-10" db="EMBL/GenBank/DDBJ databases">
        <title>New species of Slilvanegrellaceae.</title>
        <authorList>
            <person name="Pitt A."/>
            <person name="Hahn M.W."/>
        </authorList>
    </citation>
    <scope>NUCLEOTIDE SEQUENCE [LARGE SCALE GENOMIC DNA]</scope>
    <source>
        <strain evidence="4 5">SP-Ram-0.45-NSY-1</strain>
    </source>
</reference>
<evidence type="ECO:0000256" key="1">
    <source>
        <dbReference type="ARBA" id="ARBA00022553"/>
    </source>
</evidence>
<dbReference type="InterPro" id="IPR001789">
    <property type="entry name" value="Sig_transdc_resp-reg_receiver"/>
</dbReference>
<gene>
    <name evidence="4" type="ORF">GCL60_03955</name>
</gene>
<dbReference type="PANTHER" id="PTHR44591:SF3">
    <property type="entry name" value="RESPONSE REGULATORY DOMAIN-CONTAINING PROTEIN"/>
    <property type="match status" value="1"/>
</dbReference>
<dbReference type="SMART" id="SM00448">
    <property type="entry name" value="REC"/>
    <property type="match status" value="1"/>
</dbReference>
<evidence type="ECO:0000256" key="2">
    <source>
        <dbReference type="PROSITE-ProRule" id="PRU00169"/>
    </source>
</evidence>
<evidence type="ECO:0000259" key="3">
    <source>
        <dbReference type="PROSITE" id="PS50110"/>
    </source>
</evidence>
<accession>A0A6N6W0A6</accession>
<dbReference type="Pfam" id="PF00072">
    <property type="entry name" value="Response_reg"/>
    <property type="match status" value="1"/>
</dbReference>
<dbReference type="EMBL" id="WFLM01000001">
    <property type="protein sequence ID" value="KAB8041102.1"/>
    <property type="molecule type" value="Genomic_DNA"/>
</dbReference>
<keyword evidence="5" id="KW-1185">Reference proteome</keyword>
<evidence type="ECO:0000313" key="4">
    <source>
        <dbReference type="EMBL" id="KAB8041102.1"/>
    </source>
</evidence>
<dbReference type="InterPro" id="IPR050595">
    <property type="entry name" value="Bact_response_regulator"/>
</dbReference>
<dbReference type="Gene3D" id="3.40.50.2300">
    <property type="match status" value="1"/>
</dbReference>
<dbReference type="AlphaFoldDB" id="A0A6N6W0A6"/>
<protein>
    <submittedName>
        <fullName evidence="4">Response regulator</fullName>
    </submittedName>
</protein>
<dbReference type="OrthoDB" id="8912111at2"/>
<dbReference type="PROSITE" id="PS50110">
    <property type="entry name" value="RESPONSE_REGULATORY"/>
    <property type="match status" value="1"/>
</dbReference>
<dbReference type="GO" id="GO:0000160">
    <property type="term" value="P:phosphorelay signal transduction system"/>
    <property type="evidence" value="ECO:0007669"/>
    <property type="project" value="InterPro"/>
</dbReference>
<name>A0A6N6W0A6_9BACT</name>